<proteinExistence type="predicted"/>
<feature type="compositionally biased region" description="Basic and acidic residues" evidence="1">
    <location>
        <begin position="634"/>
        <end position="649"/>
    </location>
</feature>
<dbReference type="PANTHER" id="PTHR46622">
    <property type="entry name" value="DNA-DEPENDENT METALLOPROTEASE WSS1"/>
    <property type="match status" value="1"/>
</dbReference>
<evidence type="ECO:0000313" key="5">
    <source>
        <dbReference type="Proteomes" id="UP000009131"/>
    </source>
</evidence>
<evidence type="ECO:0000256" key="2">
    <source>
        <dbReference type="SAM" id="Phobius"/>
    </source>
</evidence>
<evidence type="ECO:0000259" key="3">
    <source>
        <dbReference type="PROSITE" id="PS51397"/>
    </source>
</evidence>
<dbReference type="HOGENOM" id="CLU_404428_0_0_1"/>
<keyword evidence="2" id="KW-0472">Membrane</keyword>
<dbReference type="EMBL" id="BABT02000025">
    <property type="protein sequence ID" value="GAA93879.1"/>
    <property type="molecule type" value="Genomic_DNA"/>
</dbReference>
<dbReference type="eggNOG" id="KOG4842">
    <property type="taxonomic scope" value="Eukaryota"/>
</dbReference>
<keyword evidence="2" id="KW-1133">Transmembrane helix</keyword>
<gene>
    <name evidence="4" type="primary">Mo00525</name>
    <name evidence="4" type="ORF">E5Q_00525</name>
</gene>
<evidence type="ECO:0000313" key="4">
    <source>
        <dbReference type="EMBL" id="GAA93879.1"/>
    </source>
</evidence>
<feature type="region of interest" description="Disordered" evidence="1">
    <location>
        <begin position="444"/>
        <end position="497"/>
    </location>
</feature>
<dbReference type="PANTHER" id="PTHR46622:SF1">
    <property type="entry name" value="DNA-DEPENDENT METALLOPROTEASE WSS1"/>
    <property type="match status" value="1"/>
</dbReference>
<dbReference type="InterPro" id="IPR053000">
    <property type="entry name" value="WSS1-like_metalloprotease"/>
</dbReference>
<reference evidence="4 5" key="2">
    <citation type="journal article" date="2012" name="Open Biol.">
        <title>Characteristics of nucleosomes and linker DNA regions on the genome of the basidiomycete Mixia osmundae revealed by mono- and dinucleosome mapping.</title>
        <authorList>
            <person name="Nishida H."/>
            <person name="Kondo S."/>
            <person name="Matsumoto T."/>
            <person name="Suzuki Y."/>
            <person name="Yoshikawa H."/>
            <person name="Taylor T.D."/>
            <person name="Sugiyama J."/>
        </authorList>
    </citation>
    <scope>NUCLEOTIDE SEQUENCE [LARGE SCALE GENOMIC DNA]</scope>
    <source>
        <strain evidence="5">CBS 9802 / IAM 14324 / JCM 22182 / KY 12970</strain>
    </source>
</reference>
<protein>
    <recommendedName>
        <fullName evidence="3">WLM domain-containing protein</fullName>
    </recommendedName>
</protein>
<feature type="domain" description="WLM" evidence="3">
    <location>
        <begin position="281"/>
        <end position="529"/>
    </location>
</feature>
<comment type="caution">
    <text evidence="4">The sequence shown here is derived from an EMBL/GenBank/DDBJ whole genome shotgun (WGS) entry which is preliminary data.</text>
</comment>
<dbReference type="STRING" id="764103.G7DTN2"/>
<feature type="transmembrane region" description="Helical" evidence="2">
    <location>
        <begin position="167"/>
        <end position="190"/>
    </location>
</feature>
<reference evidence="4 5" key="1">
    <citation type="journal article" date="2011" name="J. Gen. Appl. Microbiol.">
        <title>Draft genome sequencing of the enigmatic basidiomycete Mixia osmundae.</title>
        <authorList>
            <person name="Nishida H."/>
            <person name="Nagatsuka Y."/>
            <person name="Sugiyama J."/>
        </authorList>
    </citation>
    <scope>NUCLEOTIDE SEQUENCE [LARGE SCALE GENOMIC DNA]</scope>
    <source>
        <strain evidence="5">CBS 9802 / IAM 14324 / JCM 22182 / KY 12970</strain>
    </source>
</reference>
<feature type="region of interest" description="Disordered" evidence="1">
    <location>
        <begin position="530"/>
        <end position="680"/>
    </location>
</feature>
<dbReference type="PROSITE" id="PS51397">
    <property type="entry name" value="WLM"/>
    <property type="match status" value="1"/>
</dbReference>
<name>G7DTN2_MIXOS</name>
<dbReference type="GO" id="GO:0006281">
    <property type="term" value="P:DNA repair"/>
    <property type="evidence" value="ECO:0007669"/>
    <property type="project" value="TreeGrafter"/>
</dbReference>
<evidence type="ECO:0000256" key="1">
    <source>
        <dbReference type="SAM" id="MobiDB-lite"/>
    </source>
</evidence>
<sequence>MSPRALLCVYCCLSDQAYRSSCPSPPSLSFTTADDTPRARCTAVRASLRCIHIDSGLPQLPGLHGQPMELSLDSYANAYDEPDVVTLLVLVSFILFLNVPRHVGDTLLRAGLLGELLVGFIYDRPLANTLQPVLERAFTDMGYVALVSLAFHGGLETDLAQARSTIGLATLLACIGVVAPVGLSILLLHVGSPQSPIRRDLSMGARTIDEQQSPIRRGLSASAARSGKKNWARLLSRSEVQILSGHLSAEPGSSRMDDAEQSTSGKYTDRKMVPGHRIKQPTSTHPNEDITFVSCLRDPSLSDQDRAMKLMNGLAAQFRRMTRARYYTCNSLEEAPYNTEFLGRNWNKGEVIEIVLRNVDGSFRPFGSLVAIMCHELAHNVHSNHGPNFQKLDKEHREEIKAAQGQGYFGEGLWSDGRQLETNDRVAGENHLAHYDMDQYLCAGDGSKKRKSAKPSRRRSRWYTRRPDKYSGSGRPGGRKAKAGSKNNKKGAFAGEGQTLDADESFFRKRAQSQTAKELRAEAAERRLAGLPPAGSINGPIAGASSAGKKIQRDIEDLSASSESDDDAGVYGSGVPVWSASGESDDDIEEDALHSVRTNGTLSTRAGPSSSRKLIQPKISLIGAKSNGKSTGKSKAESKRKVQTKDEARASTPGFIVIDSSEDGDSEGVPEQPAKRSRRD</sequence>
<dbReference type="GO" id="GO:0008237">
    <property type="term" value="F:metallopeptidase activity"/>
    <property type="evidence" value="ECO:0007669"/>
    <property type="project" value="TreeGrafter"/>
</dbReference>
<keyword evidence="5" id="KW-1185">Reference proteome</keyword>
<organism evidence="4 5">
    <name type="scientific">Mixia osmundae (strain CBS 9802 / IAM 14324 / JCM 22182 / KY 12970)</name>
    <dbReference type="NCBI Taxonomy" id="764103"/>
    <lineage>
        <taxon>Eukaryota</taxon>
        <taxon>Fungi</taxon>
        <taxon>Dikarya</taxon>
        <taxon>Basidiomycota</taxon>
        <taxon>Pucciniomycotina</taxon>
        <taxon>Mixiomycetes</taxon>
        <taxon>Mixiales</taxon>
        <taxon>Mixiaceae</taxon>
        <taxon>Mixia</taxon>
    </lineage>
</organism>
<feature type="compositionally biased region" description="Polar residues" evidence="1">
    <location>
        <begin position="596"/>
        <end position="613"/>
    </location>
</feature>
<feature type="compositionally biased region" description="Basic residues" evidence="1">
    <location>
        <begin position="448"/>
        <end position="464"/>
    </location>
</feature>
<dbReference type="AlphaFoldDB" id="G7DTN2"/>
<dbReference type="GO" id="GO:0005634">
    <property type="term" value="C:nucleus"/>
    <property type="evidence" value="ECO:0007669"/>
    <property type="project" value="TreeGrafter"/>
</dbReference>
<dbReference type="OrthoDB" id="447842at2759"/>
<dbReference type="InParanoid" id="G7DTN2"/>
<feature type="region of interest" description="Disordered" evidence="1">
    <location>
        <begin position="246"/>
        <end position="269"/>
    </location>
</feature>
<keyword evidence="2" id="KW-0812">Transmembrane</keyword>
<feature type="compositionally biased region" description="Basic residues" evidence="1">
    <location>
        <begin position="477"/>
        <end position="489"/>
    </location>
</feature>
<accession>G7DTN2</accession>
<dbReference type="Proteomes" id="UP000009131">
    <property type="component" value="Unassembled WGS sequence"/>
</dbReference>
<dbReference type="Pfam" id="PF08325">
    <property type="entry name" value="WLM"/>
    <property type="match status" value="1"/>
</dbReference>
<dbReference type="InterPro" id="IPR013536">
    <property type="entry name" value="WLM_dom"/>
</dbReference>